<keyword evidence="5 6" id="KW-0472">Membrane</keyword>
<evidence type="ECO:0000256" key="1">
    <source>
        <dbReference type="ARBA" id="ARBA00004141"/>
    </source>
</evidence>
<evidence type="ECO:0000313" key="8">
    <source>
        <dbReference type="Proteomes" id="UP001428341"/>
    </source>
</evidence>
<evidence type="ECO:0008006" key="9">
    <source>
        <dbReference type="Google" id="ProtNLM"/>
    </source>
</evidence>
<organism evidence="7 8">
    <name type="scientific">Citrus x changshan-huyou</name>
    <dbReference type="NCBI Taxonomy" id="2935761"/>
    <lineage>
        <taxon>Eukaryota</taxon>
        <taxon>Viridiplantae</taxon>
        <taxon>Streptophyta</taxon>
        <taxon>Embryophyta</taxon>
        <taxon>Tracheophyta</taxon>
        <taxon>Spermatophyta</taxon>
        <taxon>Magnoliopsida</taxon>
        <taxon>eudicotyledons</taxon>
        <taxon>Gunneridae</taxon>
        <taxon>Pentapetalae</taxon>
        <taxon>rosids</taxon>
        <taxon>malvids</taxon>
        <taxon>Sapindales</taxon>
        <taxon>Rutaceae</taxon>
        <taxon>Aurantioideae</taxon>
        <taxon>Citrus</taxon>
    </lineage>
</organism>
<name>A0AAP0QQ27_9ROSI</name>
<gene>
    <name evidence="7" type="ORF">WN944_000746</name>
</gene>
<feature type="transmembrane region" description="Helical" evidence="6">
    <location>
        <begin position="167"/>
        <end position="190"/>
    </location>
</feature>
<keyword evidence="8" id="KW-1185">Reference proteome</keyword>
<dbReference type="InterPro" id="IPR002794">
    <property type="entry name" value="DUF92_TMEM19"/>
</dbReference>
<evidence type="ECO:0000313" key="7">
    <source>
        <dbReference type="EMBL" id="KAK9208392.1"/>
    </source>
</evidence>
<evidence type="ECO:0000256" key="3">
    <source>
        <dbReference type="ARBA" id="ARBA00022692"/>
    </source>
</evidence>
<dbReference type="Proteomes" id="UP001428341">
    <property type="component" value="Unassembled WGS sequence"/>
</dbReference>
<feature type="transmembrane region" description="Helical" evidence="6">
    <location>
        <begin position="6"/>
        <end position="23"/>
    </location>
</feature>
<evidence type="ECO:0000256" key="2">
    <source>
        <dbReference type="ARBA" id="ARBA00009012"/>
    </source>
</evidence>
<dbReference type="EMBL" id="JBCGBO010000004">
    <property type="protein sequence ID" value="KAK9208392.1"/>
    <property type="molecule type" value="Genomic_DNA"/>
</dbReference>
<accession>A0AAP0QQ27</accession>
<evidence type="ECO:0000256" key="6">
    <source>
        <dbReference type="SAM" id="Phobius"/>
    </source>
</evidence>
<feature type="transmembrane region" description="Helical" evidence="6">
    <location>
        <begin position="35"/>
        <end position="59"/>
    </location>
</feature>
<proteinExistence type="inferred from homology"/>
<dbReference type="PANTHER" id="PTHR13353:SF14">
    <property type="entry name" value="PROTEIN PGR"/>
    <property type="match status" value="1"/>
</dbReference>
<keyword evidence="4 6" id="KW-1133">Transmembrane helix</keyword>
<sequence length="280" mass="29835">MENFLNQTLIAVLISSLIAIRSYRRKSLNFSGAVSGFIVMTTHIAAGSRFGALLLVFFFTSSKLTKVGEEKKRRVDADFKEGGQRNCGIAAVLVVIVWKLTGQQDKCLDSKELPLVTCLIGGILGHYCCCNGDTWSSELGVLSDEQPRLITTFKPVRRGTNGGVTKAGLLAAVAAGSVIGLTFVLFGFFTATCTRDIALKQFLVIPISAIAGLCGSLIDSLLGATLQFSGFCSVRNKVVGKPGPTVKKISGLTILDNNAVNLVSILLTSLLTSIACKYIF</sequence>
<comment type="subcellular location">
    <subcellularLocation>
        <location evidence="1">Membrane</location>
        <topology evidence="1">Multi-pass membrane protein</topology>
    </subcellularLocation>
</comment>
<dbReference type="GO" id="GO:0016020">
    <property type="term" value="C:membrane"/>
    <property type="evidence" value="ECO:0007669"/>
    <property type="project" value="UniProtKB-SubCell"/>
</dbReference>
<evidence type="ECO:0000256" key="5">
    <source>
        <dbReference type="ARBA" id="ARBA00023136"/>
    </source>
</evidence>
<comment type="similarity">
    <text evidence="2">Belongs to the TMEM19 family.</text>
</comment>
<dbReference type="PANTHER" id="PTHR13353">
    <property type="entry name" value="TRANSMEMBRANE PROTEIN 19"/>
    <property type="match status" value="1"/>
</dbReference>
<feature type="transmembrane region" description="Helical" evidence="6">
    <location>
        <begin position="202"/>
        <end position="226"/>
    </location>
</feature>
<reference evidence="7 8" key="1">
    <citation type="submission" date="2024-05" db="EMBL/GenBank/DDBJ databases">
        <title>Haplotype-resolved chromosome-level genome assembly of Huyou (Citrus changshanensis).</title>
        <authorList>
            <person name="Miao C."/>
            <person name="Chen W."/>
            <person name="Wu Y."/>
            <person name="Wang L."/>
            <person name="Zhao S."/>
            <person name="Grierson D."/>
            <person name="Xu C."/>
            <person name="Chen K."/>
        </authorList>
    </citation>
    <scope>NUCLEOTIDE SEQUENCE [LARGE SCALE GENOMIC DNA]</scope>
    <source>
        <strain evidence="7">01-14</strain>
        <tissue evidence="7">Leaf</tissue>
    </source>
</reference>
<comment type="caution">
    <text evidence="7">The sequence shown here is derived from an EMBL/GenBank/DDBJ whole genome shotgun (WGS) entry which is preliminary data.</text>
</comment>
<protein>
    <recommendedName>
        <fullName evidence="9">Protein PGR</fullName>
    </recommendedName>
</protein>
<dbReference type="AlphaFoldDB" id="A0AAP0QQ27"/>
<dbReference type="Pfam" id="PF01940">
    <property type="entry name" value="DUF92"/>
    <property type="match status" value="1"/>
</dbReference>
<keyword evidence="3 6" id="KW-0812">Transmembrane</keyword>
<evidence type="ECO:0000256" key="4">
    <source>
        <dbReference type="ARBA" id="ARBA00022989"/>
    </source>
</evidence>